<dbReference type="GO" id="GO:0008686">
    <property type="term" value="F:3,4-dihydroxy-2-butanone-4-phosphate synthase activity"/>
    <property type="evidence" value="ECO:0007669"/>
    <property type="project" value="UniProtKB-EC"/>
</dbReference>
<name>A0A6A6KZU2_HEVBR</name>
<evidence type="ECO:0000256" key="2">
    <source>
        <dbReference type="ARBA" id="ARBA00008976"/>
    </source>
</evidence>
<organism evidence="6 7">
    <name type="scientific">Hevea brasiliensis</name>
    <name type="common">Para rubber tree</name>
    <name type="synonym">Siphonia brasiliensis</name>
    <dbReference type="NCBI Taxonomy" id="3981"/>
    <lineage>
        <taxon>Eukaryota</taxon>
        <taxon>Viridiplantae</taxon>
        <taxon>Streptophyta</taxon>
        <taxon>Embryophyta</taxon>
        <taxon>Tracheophyta</taxon>
        <taxon>Spermatophyta</taxon>
        <taxon>Magnoliopsida</taxon>
        <taxon>eudicotyledons</taxon>
        <taxon>Gunneridae</taxon>
        <taxon>Pentapetalae</taxon>
        <taxon>rosids</taxon>
        <taxon>fabids</taxon>
        <taxon>Malpighiales</taxon>
        <taxon>Euphorbiaceae</taxon>
        <taxon>Crotonoideae</taxon>
        <taxon>Micrandreae</taxon>
        <taxon>Hevea</taxon>
    </lineage>
</organism>
<evidence type="ECO:0000313" key="6">
    <source>
        <dbReference type="EMBL" id="KAF2292969.1"/>
    </source>
</evidence>
<comment type="subunit">
    <text evidence="5">Homodimer.</text>
</comment>
<comment type="pathway">
    <text evidence="1 5">Cofactor biosynthesis; riboflavin biosynthesis; 2-hydroxy-3-oxobutyl phosphate from D-ribulose 5-phosphate: step 1/1.</text>
</comment>
<dbReference type="Proteomes" id="UP000467840">
    <property type="component" value="Chromosome 13"/>
</dbReference>
<dbReference type="EC" id="4.1.99.12" evidence="5"/>
<keyword evidence="4 5" id="KW-0479">Metal-binding</keyword>
<dbReference type="InterPro" id="IPR000422">
    <property type="entry name" value="DHBP_synthase_RibB"/>
</dbReference>
<dbReference type="Gene3D" id="3.90.870.10">
    <property type="entry name" value="DHBP synthase"/>
    <property type="match status" value="1"/>
</dbReference>
<keyword evidence="5" id="KW-0460">Magnesium</keyword>
<dbReference type="UniPathway" id="UPA00275">
    <property type="reaction ID" value="UER00399"/>
</dbReference>
<keyword evidence="5" id="KW-0464">Manganese</keyword>
<dbReference type="PANTHER" id="PTHR21327:SF18">
    <property type="entry name" value="3,4-DIHYDROXY-2-BUTANONE 4-PHOSPHATE SYNTHASE"/>
    <property type="match status" value="1"/>
</dbReference>
<accession>A0A6A6KZU2</accession>
<comment type="catalytic activity">
    <reaction evidence="5">
        <text>D-ribulose 5-phosphate = (2S)-2-hydroxy-3-oxobutyl phosphate + formate + H(+)</text>
        <dbReference type="Rhea" id="RHEA:18457"/>
        <dbReference type="ChEBI" id="CHEBI:15378"/>
        <dbReference type="ChEBI" id="CHEBI:15740"/>
        <dbReference type="ChEBI" id="CHEBI:58121"/>
        <dbReference type="ChEBI" id="CHEBI:58830"/>
        <dbReference type="EC" id="4.1.99.12"/>
    </reaction>
</comment>
<dbReference type="NCBIfam" id="TIGR00506">
    <property type="entry name" value="ribB"/>
    <property type="match status" value="1"/>
</dbReference>
<evidence type="ECO:0000256" key="1">
    <source>
        <dbReference type="ARBA" id="ARBA00004904"/>
    </source>
</evidence>
<keyword evidence="5" id="KW-0456">Lyase</keyword>
<dbReference type="EMBL" id="JAAGAX010000014">
    <property type="protein sequence ID" value="KAF2292969.1"/>
    <property type="molecule type" value="Genomic_DNA"/>
</dbReference>
<comment type="cofactor">
    <cofactor evidence="5">
        <name>Mg(2+)</name>
        <dbReference type="ChEBI" id="CHEBI:18420"/>
    </cofactor>
    <cofactor evidence="5">
        <name>Mn(2+)</name>
        <dbReference type="ChEBI" id="CHEBI:29035"/>
    </cofactor>
    <text evidence="5">Binds 2 divalent metal cations per subunit. Magnesium or manganese.</text>
</comment>
<dbReference type="SUPFAM" id="SSF55821">
    <property type="entry name" value="YrdC/RibB"/>
    <property type="match status" value="1"/>
</dbReference>
<evidence type="ECO:0000313" key="7">
    <source>
        <dbReference type="Proteomes" id="UP000467840"/>
    </source>
</evidence>
<sequence>MVSSNPARKLRFRFRGVDRLRASLMSGEGDLLSCSENNKVSAQDTLLGKGLNQQSGIELQPDAIGFGTLCAEITPTTTAFFPNDDEYELDCPTDGFASIPEAIEDIHQGKLVIVVDDEDRENEGDLTMAASKVTPEAMAFIVKHGTGVVCVSMKGEDLERLELPLLVTQKENEEKLCMAFTYRLHVQQAFCLYRMQNMAQPLVSQLVTGQQQCCFASRDSKPEEFNRPGHIFPLKYREGGVLKRAGHTKASVNLAMLAGLEPVAILCEIVDDDGSMARLPRLQQFAQAEKNNFYSRSNQEKLLQASEKWVTSVYGISALHITHKEKQKMYILVN</sequence>
<keyword evidence="7" id="KW-1185">Reference proteome</keyword>
<comment type="similarity">
    <text evidence="5">Belongs to the DHBP synthase family.</text>
</comment>
<evidence type="ECO:0000256" key="3">
    <source>
        <dbReference type="ARBA" id="ARBA00022619"/>
    </source>
</evidence>
<reference evidence="6 7" key="1">
    <citation type="journal article" date="2020" name="Mol. Plant">
        <title>The Chromosome-Based Rubber Tree Genome Provides New Insights into Spurge Genome Evolution and Rubber Biosynthesis.</title>
        <authorList>
            <person name="Liu J."/>
            <person name="Shi C."/>
            <person name="Shi C.C."/>
            <person name="Li W."/>
            <person name="Zhang Q.J."/>
            <person name="Zhang Y."/>
            <person name="Li K."/>
            <person name="Lu H.F."/>
            <person name="Shi C."/>
            <person name="Zhu S.T."/>
            <person name="Xiao Z.Y."/>
            <person name="Nan H."/>
            <person name="Yue Y."/>
            <person name="Zhu X.G."/>
            <person name="Wu Y."/>
            <person name="Hong X.N."/>
            <person name="Fan G.Y."/>
            <person name="Tong Y."/>
            <person name="Zhang D."/>
            <person name="Mao C.L."/>
            <person name="Liu Y.L."/>
            <person name="Hao S.J."/>
            <person name="Liu W.Q."/>
            <person name="Lv M.Q."/>
            <person name="Zhang H.B."/>
            <person name="Liu Y."/>
            <person name="Hu-Tang G.R."/>
            <person name="Wang J.P."/>
            <person name="Wang J.H."/>
            <person name="Sun Y.H."/>
            <person name="Ni S.B."/>
            <person name="Chen W.B."/>
            <person name="Zhang X.C."/>
            <person name="Jiao Y.N."/>
            <person name="Eichler E.E."/>
            <person name="Li G.H."/>
            <person name="Liu X."/>
            <person name="Gao L.Z."/>
        </authorList>
    </citation>
    <scope>NUCLEOTIDE SEQUENCE [LARGE SCALE GENOMIC DNA]</scope>
    <source>
        <strain evidence="7">cv. GT1</strain>
        <tissue evidence="6">Leaf</tissue>
    </source>
</reference>
<dbReference type="Pfam" id="PF00926">
    <property type="entry name" value="DHBP_synthase"/>
    <property type="match status" value="1"/>
</dbReference>
<evidence type="ECO:0000256" key="5">
    <source>
        <dbReference type="RuleBase" id="RU003843"/>
    </source>
</evidence>
<comment type="caution">
    <text evidence="6">The sequence shown here is derived from an EMBL/GenBank/DDBJ whole genome shotgun (WGS) entry which is preliminary data.</text>
</comment>
<comment type="function">
    <text evidence="5">Catalyzes the conversion of D-ribulose 5-phosphate to formate and 3,4-dihydroxy-2-butanone 4-phosphate.</text>
</comment>
<comment type="similarity">
    <text evidence="2">In the C-terminal section; belongs to the GTP cyclohydrolase II family.</text>
</comment>
<dbReference type="GO" id="GO:0009507">
    <property type="term" value="C:chloroplast"/>
    <property type="evidence" value="ECO:0007669"/>
    <property type="project" value="TreeGrafter"/>
</dbReference>
<protein>
    <recommendedName>
        <fullName evidence="5">3,4-dihydroxy-2-butanone 4-phosphate synthase</fullName>
        <shortName evidence="5">DHBP synthase</shortName>
        <ecNumber evidence="5">4.1.99.12</ecNumber>
    </recommendedName>
</protein>
<dbReference type="GO" id="GO:0046872">
    <property type="term" value="F:metal ion binding"/>
    <property type="evidence" value="ECO:0007669"/>
    <property type="project" value="UniProtKB-KW"/>
</dbReference>
<dbReference type="GO" id="GO:0009231">
    <property type="term" value="P:riboflavin biosynthetic process"/>
    <property type="evidence" value="ECO:0007669"/>
    <property type="project" value="UniProtKB-UniPathway"/>
</dbReference>
<proteinExistence type="inferred from homology"/>
<dbReference type="AlphaFoldDB" id="A0A6A6KZU2"/>
<keyword evidence="3 5" id="KW-0686">Riboflavin biosynthesis</keyword>
<gene>
    <name evidence="6" type="ORF">GH714_034368</name>
</gene>
<evidence type="ECO:0000256" key="4">
    <source>
        <dbReference type="ARBA" id="ARBA00022723"/>
    </source>
</evidence>
<dbReference type="InterPro" id="IPR017945">
    <property type="entry name" value="DHBP_synth_RibB-like_a/b_dom"/>
</dbReference>
<dbReference type="PANTHER" id="PTHR21327">
    <property type="entry name" value="GTP CYCLOHYDROLASE II-RELATED"/>
    <property type="match status" value="1"/>
</dbReference>